<accession>B0ES82</accession>
<dbReference type="InterPro" id="IPR050566">
    <property type="entry name" value="Deoxyribonucleoside_kinase"/>
</dbReference>
<keyword evidence="3" id="KW-1185">Reference proteome</keyword>
<organism evidence="3">
    <name type="scientific">Entamoeba dispar (strain ATCC PRA-260 / SAW760)</name>
    <dbReference type="NCBI Taxonomy" id="370354"/>
    <lineage>
        <taxon>Eukaryota</taxon>
        <taxon>Amoebozoa</taxon>
        <taxon>Evosea</taxon>
        <taxon>Archamoebae</taxon>
        <taxon>Mastigamoebida</taxon>
        <taxon>Entamoebidae</taxon>
        <taxon>Entamoeba</taxon>
    </lineage>
</organism>
<feature type="domain" description="Deoxynucleoside kinase" evidence="1">
    <location>
        <begin position="26"/>
        <end position="132"/>
    </location>
</feature>
<dbReference type="AlphaFoldDB" id="B0ES82"/>
<dbReference type="eggNOG" id="ENOG502SX5E">
    <property type="taxonomic scope" value="Eukaryota"/>
</dbReference>
<dbReference type="RefSeq" id="XP_001740948.1">
    <property type="nucleotide sequence ID" value="XM_001740896.1"/>
</dbReference>
<dbReference type="InterPro" id="IPR027417">
    <property type="entry name" value="P-loop_NTPase"/>
</dbReference>
<protein>
    <recommendedName>
        <fullName evidence="1">Deoxynucleoside kinase domain-containing protein</fullName>
    </recommendedName>
</protein>
<sequence length="241" mass="28633">MNDFSKQNLTLSNTNQFNFKKQHVFISGGLGTGKTTLFNLLKNYVEPKADACFIKEYINYDSKGEEYLEQLFNKELTNYRFQLYIIDCYEEQLNTPEYEAADLIVWERHPMESLYIFCNSEHELADAEKFTLKMKLERLCEKYQIPHIYDAEFQLLNLDTSTLSIDSTFNYLMLEYIYPILLGEMEGDIFILLYCSDLKEQFDRVINRGRISECNHYKEKEDLLPVNSAYDDLFFKLINTR</sequence>
<dbReference type="PANTHER" id="PTHR10513">
    <property type="entry name" value="DEOXYNUCLEOSIDE KINASE"/>
    <property type="match status" value="1"/>
</dbReference>
<dbReference type="EMBL" id="DS550611">
    <property type="protein sequence ID" value="EDR22607.1"/>
    <property type="molecule type" value="Genomic_DNA"/>
</dbReference>
<dbReference type="OrthoDB" id="416437at2759"/>
<reference evidence="3" key="1">
    <citation type="submission" date="2007-12" db="EMBL/GenBank/DDBJ databases">
        <title>Annotation of Entamoeba dispar SAW760.</title>
        <authorList>
            <person name="Lorenzi H."/>
            <person name="Inman J."/>
            <person name="Schobel S."/>
            <person name="Amedeo P."/>
            <person name="Caler E."/>
        </authorList>
    </citation>
    <scope>NUCLEOTIDE SEQUENCE [LARGE SCALE GENOMIC DNA]</scope>
    <source>
        <strain evidence="3">ATCC PRA-260 / SAW760</strain>
    </source>
</reference>
<dbReference type="InterPro" id="IPR031314">
    <property type="entry name" value="DNK_dom"/>
</dbReference>
<dbReference type="PANTHER" id="PTHR10513:SF35">
    <property type="entry name" value="DEOXYADENOSINE KINASE"/>
    <property type="match status" value="1"/>
</dbReference>
<dbReference type="VEuPathDB" id="AmoebaDB:EDI_011070"/>
<dbReference type="GO" id="GO:0019136">
    <property type="term" value="F:deoxynucleoside kinase activity"/>
    <property type="evidence" value="ECO:0007669"/>
    <property type="project" value="TreeGrafter"/>
</dbReference>
<evidence type="ECO:0000313" key="2">
    <source>
        <dbReference type="EMBL" id="EDR22607.1"/>
    </source>
</evidence>
<proteinExistence type="predicted"/>
<gene>
    <name evidence="2" type="ORF">EDI_011070</name>
</gene>
<dbReference type="GO" id="GO:0005739">
    <property type="term" value="C:mitochondrion"/>
    <property type="evidence" value="ECO:0007669"/>
    <property type="project" value="TreeGrafter"/>
</dbReference>
<evidence type="ECO:0000313" key="3">
    <source>
        <dbReference type="Proteomes" id="UP000008076"/>
    </source>
</evidence>
<dbReference type="KEGG" id="edi:EDI_011070"/>
<dbReference type="Pfam" id="PF01712">
    <property type="entry name" value="dNK"/>
    <property type="match status" value="1"/>
</dbReference>
<evidence type="ECO:0000259" key="1">
    <source>
        <dbReference type="Pfam" id="PF01712"/>
    </source>
</evidence>
<dbReference type="GeneID" id="5886134"/>
<dbReference type="Gene3D" id="3.40.50.300">
    <property type="entry name" value="P-loop containing nucleotide triphosphate hydrolases"/>
    <property type="match status" value="1"/>
</dbReference>
<dbReference type="Proteomes" id="UP000008076">
    <property type="component" value="Unassembled WGS sequence"/>
</dbReference>
<name>B0ES82_ENTDS</name>
<dbReference type="SUPFAM" id="SSF52540">
    <property type="entry name" value="P-loop containing nucleoside triphosphate hydrolases"/>
    <property type="match status" value="1"/>
</dbReference>